<dbReference type="eggNOG" id="KOG1124">
    <property type="taxonomic scope" value="Eukaryota"/>
</dbReference>
<proteinExistence type="predicted"/>
<feature type="region of interest" description="Disordered" evidence="1">
    <location>
        <begin position="136"/>
        <end position="172"/>
    </location>
</feature>
<dbReference type="PANTHER" id="PTHR23172:SF19">
    <property type="entry name" value="J DOMAIN-CONTAINING PROTEIN"/>
    <property type="match status" value="1"/>
</dbReference>
<feature type="compositionally biased region" description="Low complexity" evidence="1">
    <location>
        <begin position="228"/>
        <end position="242"/>
    </location>
</feature>
<gene>
    <name evidence="3" type="ORF">YALI1_B16318g</name>
</gene>
<dbReference type="GO" id="GO:0005737">
    <property type="term" value="C:cytoplasm"/>
    <property type="evidence" value="ECO:0007669"/>
    <property type="project" value="TreeGrafter"/>
</dbReference>
<feature type="compositionally biased region" description="Low complexity" evidence="1">
    <location>
        <begin position="592"/>
        <end position="607"/>
    </location>
</feature>
<dbReference type="SUPFAM" id="SSF46934">
    <property type="entry name" value="UBA-like"/>
    <property type="match status" value="1"/>
</dbReference>
<dbReference type="OMA" id="MLPDKHP"/>
<dbReference type="RefSeq" id="XP_500799.3">
    <property type="nucleotide sequence ID" value="XM_500799.3"/>
</dbReference>
<protein>
    <recommendedName>
        <fullName evidence="2">UBA domain-containing protein</fullName>
    </recommendedName>
</protein>
<name>A0A1D8N7I2_YARLL</name>
<dbReference type="Gene3D" id="1.10.287.110">
    <property type="entry name" value="DnaJ domain"/>
    <property type="match status" value="1"/>
</dbReference>
<feature type="compositionally biased region" description="Basic and acidic residues" evidence="1">
    <location>
        <begin position="258"/>
        <end position="294"/>
    </location>
</feature>
<dbReference type="PROSITE" id="PS50030">
    <property type="entry name" value="UBA"/>
    <property type="match status" value="1"/>
</dbReference>
<accession>A0A1D8N7I2</accession>
<dbReference type="GO" id="GO:0030276">
    <property type="term" value="F:clathrin binding"/>
    <property type="evidence" value="ECO:0007669"/>
    <property type="project" value="TreeGrafter"/>
</dbReference>
<dbReference type="InterPro" id="IPR009060">
    <property type="entry name" value="UBA-like_sf"/>
</dbReference>
<dbReference type="SUPFAM" id="SSF48452">
    <property type="entry name" value="TPR-like"/>
    <property type="match status" value="1"/>
</dbReference>
<dbReference type="Proteomes" id="UP000182444">
    <property type="component" value="Chromosome 1B"/>
</dbReference>
<dbReference type="GO" id="GO:0031982">
    <property type="term" value="C:vesicle"/>
    <property type="evidence" value="ECO:0007669"/>
    <property type="project" value="TreeGrafter"/>
</dbReference>
<feature type="region of interest" description="Disordered" evidence="1">
    <location>
        <begin position="763"/>
        <end position="792"/>
    </location>
</feature>
<dbReference type="InterPro" id="IPR011990">
    <property type="entry name" value="TPR-like_helical_dom_sf"/>
</dbReference>
<organism evidence="3 4">
    <name type="scientific">Yarrowia lipolytica</name>
    <name type="common">Candida lipolytica</name>
    <dbReference type="NCBI Taxonomy" id="4952"/>
    <lineage>
        <taxon>Eukaryota</taxon>
        <taxon>Fungi</taxon>
        <taxon>Dikarya</taxon>
        <taxon>Ascomycota</taxon>
        <taxon>Saccharomycotina</taxon>
        <taxon>Dipodascomycetes</taxon>
        <taxon>Dipodascales</taxon>
        <taxon>Dipodascales incertae sedis</taxon>
        <taxon>Yarrowia</taxon>
    </lineage>
</organism>
<evidence type="ECO:0000313" key="4">
    <source>
        <dbReference type="Proteomes" id="UP000182444"/>
    </source>
</evidence>
<feature type="compositionally biased region" description="Basic and acidic residues" evidence="1">
    <location>
        <begin position="371"/>
        <end position="385"/>
    </location>
</feature>
<dbReference type="KEGG" id="yli:2907015"/>
<feature type="compositionally biased region" description="Low complexity" evidence="1">
    <location>
        <begin position="136"/>
        <end position="160"/>
    </location>
</feature>
<dbReference type="InterPro" id="IPR015940">
    <property type="entry name" value="UBA"/>
</dbReference>
<dbReference type="FunFam" id="1.10.287.110:FF:000002">
    <property type="entry name" value="putative tyrosine-protein phosphatase auxilin isoform X2"/>
    <property type="match status" value="1"/>
</dbReference>
<feature type="region of interest" description="Disordered" evidence="1">
    <location>
        <begin position="220"/>
        <end position="307"/>
    </location>
</feature>
<dbReference type="SUPFAM" id="SSF46565">
    <property type="entry name" value="Chaperone J-domain"/>
    <property type="match status" value="1"/>
</dbReference>
<dbReference type="AlphaFoldDB" id="A0A1D8N7I2"/>
<dbReference type="EMBL" id="CP017554">
    <property type="protein sequence ID" value="AOW01597.1"/>
    <property type="molecule type" value="Genomic_DNA"/>
</dbReference>
<dbReference type="Gene3D" id="1.10.8.10">
    <property type="entry name" value="DNA helicase RuvA subunit, C-terminal domain"/>
    <property type="match status" value="1"/>
</dbReference>
<dbReference type="GO" id="GO:0072583">
    <property type="term" value="P:clathrin-dependent endocytosis"/>
    <property type="evidence" value="ECO:0007669"/>
    <property type="project" value="TreeGrafter"/>
</dbReference>
<dbReference type="InterPro" id="IPR036869">
    <property type="entry name" value="J_dom_sf"/>
</dbReference>
<feature type="domain" description="UBA" evidence="2">
    <location>
        <begin position="298"/>
        <end position="340"/>
    </location>
</feature>
<dbReference type="GeneID" id="2907015"/>
<dbReference type="Gene3D" id="1.25.40.10">
    <property type="entry name" value="Tetratricopeptide repeat domain"/>
    <property type="match status" value="1"/>
</dbReference>
<feature type="compositionally biased region" description="Basic and acidic residues" evidence="1">
    <location>
        <begin position="463"/>
        <end position="475"/>
    </location>
</feature>
<dbReference type="VEuPathDB" id="FungiDB:YALI1_B16318g"/>
<dbReference type="PANTHER" id="PTHR23172">
    <property type="entry name" value="AUXILIN/CYCLIN G-ASSOCIATED KINASE-RELATED"/>
    <property type="match status" value="1"/>
</dbReference>
<sequence>MHHIQPNTPNICIARLRVTLTCSSNQACLDSACWETVFPQLLSSPPFSVRHGHVDKINFGACYMLCSPDLKPRHHHTMSKDSFADLWTPKTGKDAASKLSLAERQKQEAAKKAEQAKQWSGLDYLGGGIGGGSTGSSGLVRGPISSTNTGSSSLSANNTSRPTDLLAAGPTASARAKAGNLTADNTGSSNPFMPTFKIIEDERFEQKVPVPKDPFDLMDLGMSAPLGNNTTQTTSNTSQKNNTIEEEDDPFAVFNQPVKKDPEPERQHERKPERQPKPRSRAELQPKPAYKPERTSTPGGDKAVAELVDMGFSTDQASAALALTPTGKEVAMAIDIIMKQAHAAAKGETYVPPSAQKKQEQHRQSRQARPTTRDEPTDEWERQSRMQDSSSSRSSRSRDPFGGENEDMFSDASKVASQLGAQFMSKAGSLWSVGRKNLAKAVENYQGGSRGTNAADGSPAWMKDAKQYEEDRGFKDSYQPMGESFKDSDDSDDDDHGEEEHVRPPPRQSRPPPRETRQAPRQTPPPSNGKFKFNDDEETIAPRRRRPEPKETPTSVAKETPEQAPALVGDLWDAPAPTAPAQKIATSSAPNGGASLIGSTSSSSAASINRPHVAVSSMAMEMVSDGREKGAEAVKQGSYDIALEHYNQALANVPSPHTLRALLLSNRAFCHLKAGDAKAAIVDSEEGITIIGPSLGVGEEVEPGKSLQEIWSKLVMRKAEGLEHQEKHQQALDQWTLLVSKGFTTKLVMDGKRRCQMILTPKSAPKTAPKTAKPAVRPTAKPASSAPTPAGKYENLDRVRASHAKIAKEEAEKAALGDVVAVKIETWRSGNEDNLRALLATLDTVLWPEVGWKKITVADLVVNKKVKINYMKAVAKTHPDKISADTPTEKKMIANGVFITLNKAWDSFKVQNNMS</sequence>
<evidence type="ECO:0000256" key="1">
    <source>
        <dbReference type="SAM" id="MobiDB-lite"/>
    </source>
</evidence>
<dbReference type="GO" id="GO:0072318">
    <property type="term" value="P:clathrin coat disassembly"/>
    <property type="evidence" value="ECO:0007669"/>
    <property type="project" value="TreeGrafter"/>
</dbReference>
<evidence type="ECO:0000259" key="2">
    <source>
        <dbReference type="PROSITE" id="PS50030"/>
    </source>
</evidence>
<dbReference type="eggNOG" id="KOG0431">
    <property type="taxonomic scope" value="Eukaryota"/>
</dbReference>
<feature type="compositionally biased region" description="Low complexity" evidence="1">
    <location>
        <begin position="763"/>
        <end position="790"/>
    </location>
</feature>
<feature type="region of interest" description="Disordered" evidence="1">
    <location>
        <begin position="443"/>
        <end position="608"/>
    </location>
</feature>
<feature type="region of interest" description="Disordered" evidence="1">
    <location>
        <begin position="342"/>
        <end position="413"/>
    </location>
</feature>
<dbReference type="VEuPathDB" id="FungiDB:YALI0_B12408g"/>
<reference evidence="3 4" key="1">
    <citation type="journal article" date="2016" name="PLoS ONE">
        <title>Sequence Assembly of Yarrowia lipolytica Strain W29/CLIB89 Shows Transposable Element Diversity.</title>
        <authorList>
            <person name="Magnan C."/>
            <person name="Yu J."/>
            <person name="Chang I."/>
            <person name="Jahn E."/>
            <person name="Kanomata Y."/>
            <person name="Wu J."/>
            <person name="Zeller M."/>
            <person name="Oakes M."/>
            <person name="Baldi P."/>
            <person name="Sandmeyer S."/>
        </authorList>
    </citation>
    <scope>NUCLEOTIDE SEQUENCE [LARGE SCALE GENOMIC DNA]</scope>
    <source>
        <strain evidence="4">CLIB89(W29)</strain>
    </source>
</reference>
<evidence type="ECO:0000313" key="3">
    <source>
        <dbReference type="EMBL" id="AOW01597.1"/>
    </source>
</evidence>